<sequence length="351" mass="38699">MSELRRDLVSDVLSNSQVRVCGQVTGVTADIRQVTLNLCVMEAVHGGGSVNSRGCQFTLEHIHMSQYLKLSSLTLPPRRMAIFELVCGRAAAPQRTSLQPATLKLHQAEGLCFILPWLPDRVPAHRLQHEQGLLAWLSTASGPLASYGELFSPLQLAQLVKLQPRLHLSGLPGDTICLKLLPHTLPRSACDLLSAGRRGVKTRRAKTKGALTDWLIWKEGFAEDQWSERETETALNHYTVSHDAVQAEDSHKCIPRLHLTPPPSLFSGDSSGFWGSSARRVNISRPRCQQRRADAGYVAHSLQRGRSTEGKVHILPAPRPLNKNILRVPVNRLATEDEPAAAETSHTAGKY</sequence>
<dbReference type="Proteomes" id="UP000518266">
    <property type="component" value="Unassembled WGS sequence"/>
</dbReference>
<evidence type="ECO:0000313" key="2">
    <source>
        <dbReference type="Proteomes" id="UP000518266"/>
    </source>
</evidence>
<name>A0A7J5Y465_DISMA</name>
<accession>A0A7J5Y465</accession>
<proteinExistence type="predicted"/>
<reference evidence="1 2" key="1">
    <citation type="submission" date="2020-03" db="EMBL/GenBank/DDBJ databases">
        <title>Dissostichus mawsoni Genome sequencing and assembly.</title>
        <authorList>
            <person name="Park H."/>
        </authorList>
    </citation>
    <scope>NUCLEOTIDE SEQUENCE [LARGE SCALE GENOMIC DNA]</scope>
    <source>
        <strain evidence="1">DM0001</strain>
        <tissue evidence="1">Muscle</tissue>
    </source>
</reference>
<evidence type="ECO:0000313" key="1">
    <source>
        <dbReference type="EMBL" id="KAF3844206.1"/>
    </source>
</evidence>
<gene>
    <name evidence="1" type="ORF">F7725_013547</name>
</gene>
<protein>
    <submittedName>
        <fullName evidence="1">Uncharacterized protein</fullName>
    </submittedName>
</protein>
<dbReference type="AlphaFoldDB" id="A0A7J5Y465"/>
<keyword evidence="2" id="KW-1185">Reference proteome</keyword>
<organism evidence="1 2">
    <name type="scientific">Dissostichus mawsoni</name>
    <name type="common">Antarctic cod</name>
    <dbReference type="NCBI Taxonomy" id="36200"/>
    <lineage>
        <taxon>Eukaryota</taxon>
        <taxon>Metazoa</taxon>
        <taxon>Chordata</taxon>
        <taxon>Craniata</taxon>
        <taxon>Vertebrata</taxon>
        <taxon>Euteleostomi</taxon>
        <taxon>Actinopterygii</taxon>
        <taxon>Neopterygii</taxon>
        <taxon>Teleostei</taxon>
        <taxon>Neoteleostei</taxon>
        <taxon>Acanthomorphata</taxon>
        <taxon>Eupercaria</taxon>
        <taxon>Perciformes</taxon>
        <taxon>Notothenioidei</taxon>
        <taxon>Nototheniidae</taxon>
        <taxon>Dissostichus</taxon>
    </lineage>
</organism>
<comment type="caution">
    <text evidence="1">The sequence shown here is derived from an EMBL/GenBank/DDBJ whole genome shotgun (WGS) entry which is preliminary data.</text>
</comment>
<dbReference type="EMBL" id="JAAKFY010000016">
    <property type="protein sequence ID" value="KAF3844206.1"/>
    <property type="molecule type" value="Genomic_DNA"/>
</dbReference>